<protein>
    <submittedName>
        <fullName evidence="2">Uncharacterized protein</fullName>
    </submittedName>
</protein>
<sequence length="77" mass="8148">MHFLETDLSVVKGVNAAIVSGILVSVSCPILVIIPFAKATFNLADPSPLLNFKDLFSPGSVTAVTLCEQSVLSDTKR</sequence>
<dbReference type="EMBL" id="CP002585">
    <property type="protein sequence ID" value="AEA70186.1"/>
    <property type="molecule type" value="Genomic_DNA"/>
</dbReference>
<evidence type="ECO:0000313" key="3">
    <source>
        <dbReference type="Proteomes" id="UP000006692"/>
    </source>
</evidence>
<dbReference type="Proteomes" id="UP000006692">
    <property type="component" value="Chromosome"/>
</dbReference>
<keyword evidence="1" id="KW-0472">Membrane</keyword>
<dbReference type="AlphaFoldDB" id="F2KJG0"/>
<organism evidence="2 3">
    <name type="scientific">Pseudomonas brassicacearum (strain NFM421)</name>
    <dbReference type="NCBI Taxonomy" id="994484"/>
    <lineage>
        <taxon>Bacteria</taxon>
        <taxon>Pseudomonadati</taxon>
        <taxon>Pseudomonadota</taxon>
        <taxon>Gammaproteobacteria</taxon>
        <taxon>Pseudomonadales</taxon>
        <taxon>Pseudomonadaceae</taxon>
        <taxon>Pseudomonas</taxon>
    </lineage>
</organism>
<keyword evidence="1" id="KW-0812">Transmembrane</keyword>
<proteinExistence type="predicted"/>
<reference key="2">
    <citation type="submission" date="2011-03" db="EMBL/GenBank/DDBJ databases">
        <title>Complete Genome Sequence of a beneficial plant roots-associated bacterium Pseudomonas brassicacearum.</title>
        <authorList>
            <person name="Ortet P."/>
            <person name="Barakat M."/>
            <person name="Lalaouna D."/>
            <person name="Fochesato S."/>
            <person name="Barbe V."/>
            <person name="Santaella C."/>
            <person name="Heulin T."/>
            <person name="Achouak W."/>
        </authorList>
    </citation>
    <scope>NUCLEOTIDE SEQUENCE</scope>
    <source>
        <strain>NFM421</strain>
    </source>
</reference>
<feature type="transmembrane region" description="Helical" evidence="1">
    <location>
        <begin position="16"/>
        <end position="37"/>
    </location>
</feature>
<reference evidence="2 3" key="1">
    <citation type="journal article" date="2011" name="J. Bacteriol.">
        <title>Complete genome sequence of a beneficial plant root-associated bacterium, Pseudomonas brassicacearum.</title>
        <authorList>
            <person name="Ortet P."/>
            <person name="Barakat M."/>
            <person name="Lalaouna D."/>
            <person name="Fochesato S."/>
            <person name="Barbe V."/>
            <person name="Vacherie B."/>
            <person name="Santaella C."/>
            <person name="Heulin T."/>
            <person name="Achouak W."/>
        </authorList>
    </citation>
    <scope>NUCLEOTIDE SEQUENCE [LARGE SCALE GENOMIC DNA]</scope>
    <source>
        <strain evidence="2 3">NFM421</strain>
    </source>
</reference>
<dbReference type="STRING" id="994484.PSEBR_m1194"/>
<dbReference type="KEGG" id="pba:PSEBR_m1194"/>
<evidence type="ECO:0000313" key="2">
    <source>
        <dbReference type="EMBL" id="AEA70186.1"/>
    </source>
</evidence>
<keyword evidence="1" id="KW-1133">Transmembrane helix</keyword>
<gene>
    <name evidence="2" type="ORF">PSEBR_m1194</name>
</gene>
<dbReference type="HOGENOM" id="CLU_2635323_0_0_6"/>
<evidence type="ECO:0000256" key="1">
    <source>
        <dbReference type="SAM" id="Phobius"/>
    </source>
</evidence>
<accession>F2KJG0</accession>
<name>F2KJG0_PSEBN</name>